<dbReference type="EMBL" id="QGGQ01000010">
    <property type="protein sequence ID" value="PWK21823.1"/>
    <property type="molecule type" value="Genomic_DNA"/>
</dbReference>
<reference evidence="8 9" key="1">
    <citation type="submission" date="2018-05" db="EMBL/GenBank/DDBJ databases">
        <title>Genomic Encyclopedia of Archaeal and Bacterial Type Strains, Phase II (KMG-II): from individual species to whole genera.</title>
        <authorList>
            <person name="Goeker M."/>
        </authorList>
    </citation>
    <scope>NUCLEOTIDE SEQUENCE [LARGE SCALE GENOMIC DNA]</scope>
    <source>
        <strain evidence="8 9">DSM 23514</strain>
    </source>
</reference>
<protein>
    <submittedName>
        <fullName evidence="7 8">RNA polymerase sigma-70 factor</fullName>
    </submittedName>
</protein>
<dbReference type="RefSeq" id="WP_109653533.1">
    <property type="nucleotide sequence ID" value="NZ_CAJQNU010000055.1"/>
</dbReference>
<feature type="domain" description="RNA polymerase sigma-70 region 2" evidence="5">
    <location>
        <begin position="24"/>
        <end position="90"/>
    </location>
</feature>
<dbReference type="InterPro" id="IPR007627">
    <property type="entry name" value="RNA_pol_sigma70_r2"/>
</dbReference>
<reference evidence="7 10" key="2">
    <citation type="submission" date="2020-07" db="EMBL/GenBank/DDBJ databases">
        <title>The draft genome sequence of Maribacter polysiphoniae KCTC 22021.</title>
        <authorList>
            <person name="Mu L."/>
        </authorList>
    </citation>
    <scope>NUCLEOTIDE SEQUENCE [LARGE SCALE GENOMIC DNA]</scope>
    <source>
        <strain evidence="7 10">KCTC 22021</strain>
    </source>
</reference>
<dbReference type="NCBIfam" id="TIGR02985">
    <property type="entry name" value="Sig70_bacteroi1"/>
    <property type="match status" value="1"/>
</dbReference>
<evidence type="ECO:0000259" key="6">
    <source>
        <dbReference type="Pfam" id="PF08281"/>
    </source>
</evidence>
<evidence type="ECO:0000313" key="10">
    <source>
        <dbReference type="Proteomes" id="UP000651837"/>
    </source>
</evidence>
<dbReference type="InterPro" id="IPR039425">
    <property type="entry name" value="RNA_pol_sigma-70-like"/>
</dbReference>
<dbReference type="InterPro" id="IPR013249">
    <property type="entry name" value="RNA_pol_sigma70_r4_t2"/>
</dbReference>
<organism evidence="8 9">
    <name type="scientific">Maribacter polysiphoniae</name>
    <dbReference type="NCBI Taxonomy" id="429344"/>
    <lineage>
        <taxon>Bacteria</taxon>
        <taxon>Pseudomonadati</taxon>
        <taxon>Bacteroidota</taxon>
        <taxon>Flavobacteriia</taxon>
        <taxon>Flavobacteriales</taxon>
        <taxon>Flavobacteriaceae</taxon>
        <taxon>Maribacter</taxon>
    </lineage>
</organism>
<keyword evidence="2" id="KW-0805">Transcription regulation</keyword>
<keyword evidence="3" id="KW-0731">Sigma factor</keyword>
<keyword evidence="4" id="KW-0804">Transcription</keyword>
<dbReference type="InterPro" id="IPR013325">
    <property type="entry name" value="RNA_pol_sigma_r2"/>
</dbReference>
<gene>
    <name evidence="7" type="ORF">HZY62_16135</name>
    <name evidence="8" type="ORF">LX92_03603</name>
</gene>
<evidence type="ECO:0000259" key="5">
    <source>
        <dbReference type="Pfam" id="PF04542"/>
    </source>
</evidence>
<dbReference type="InterPro" id="IPR014327">
    <property type="entry name" value="RNA_pol_sigma70_bacteroid"/>
</dbReference>
<evidence type="ECO:0000256" key="3">
    <source>
        <dbReference type="ARBA" id="ARBA00023082"/>
    </source>
</evidence>
<evidence type="ECO:0000256" key="1">
    <source>
        <dbReference type="ARBA" id="ARBA00010641"/>
    </source>
</evidence>
<sequence length="202" mass="23766">MDFDDNQKLINSLISGEEKAYIYLLEKYHRQLNAYALTLTHEQAVAQDIVQNVFLKTWRSRKKLNPQFSIRNFLYKCVYNEFLNHYQKNKAVVLLNEKYIEYTHEVAEEIDDNIIEKMMDIVNKEIQKLPPKCQRVFILSKKEGLTNNEISDYLNISIKTVEAQITKAFSILKTKLGEKYETILFMVFGYNIGKLKGGSLHR</sequence>
<evidence type="ECO:0000256" key="2">
    <source>
        <dbReference type="ARBA" id="ARBA00023015"/>
    </source>
</evidence>
<dbReference type="GO" id="GO:0006352">
    <property type="term" value="P:DNA-templated transcription initiation"/>
    <property type="evidence" value="ECO:0007669"/>
    <property type="project" value="InterPro"/>
</dbReference>
<dbReference type="Proteomes" id="UP000245667">
    <property type="component" value="Unassembled WGS sequence"/>
</dbReference>
<dbReference type="Gene3D" id="1.10.10.10">
    <property type="entry name" value="Winged helix-like DNA-binding domain superfamily/Winged helix DNA-binding domain"/>
    <property type="match status" value="1"/>
</dbReference>
<dbReference type="SUPFAM" id="SSF88659">
    <property type="entry name" value="Sigma3 and sigma4 domains of RNA polymerase sigma factors"/>
    <property type="match status" value="1"/>
</dbReference>
<dbReference type="InterPro" id="IPR014284">
    <property type="entry name" value="RNA_pol_sigma-70_dom"/>
</dbReference>
<dbReference type="AlphaFoldDB" id="A0A316DZ62"/>
<dbReference type="EMBL" id="JACWLN010000008">
    <property type="protein sequence ID" value="MBD1262132.1"/>
    <property type="molecule type" value="Genomic_DNA"/>
</dbReference>
<evidence type="ECO:0000313" key="9">
    <source>
        <dbReference type="Proteomes" id="UP000245667"/>
    </source>
</evidence>
<evidence type="ECO:0000313" key="7">
    <source>
        <dbReference type="EMBL" id="MBD1262132.1"/>
    </source>
</evidence>
<dbReference type="NCBIfam" id="TIGR02937">
    <property type="entry name" value="sigma70-ECF"/>
    <property type="match status" value="1"/>
</dbReference>
<dbReference type="GO" id="GO:0003677">
    <property type="term" value="F:DNA binding"/>
    <property type="evidence" value="ECO:0007669"/>
    <property type="project" value="InterPro"/>
</dbReference>
<dbReference type="Proteomes" id="UP000651837">
    <property type="component" value="Unassembled WGS sequence"/>
</dbReference>
<dbReference type="PANTHER" id="PTHR43133">
    <property type="entry name" value="RNA POLYMERASE ECF-TYPE SIGMA FACTO"/>
    <property type="match status" value="1"/>
</dbReference>
<dbReference type="SUPFAM" id="SSF88946">
    <property type="entry name" value="Sigma2 domain of RNA polymerase sigma factors"/>
    <property type="match status" value="1"/>
</dbReference>
<dbReference type="PANTHER" id="PTHR43133:SF46">
    <property type="entry name" value="RNA POLYMERASE SIGMA-70 FACTOR ECF SUBFAMILY"/>
    <property type="match status" value="1"/>
</dbReference>
<comment type="similarity">
    <text evidence="1">Belongs to the sigma-70 factor family. ECF subfamily.</text>
</comment>
<proteinExistence type="inferred from homology"/>
<dbReference type="Pfam" id="PF04542">
    <property type="entry name" value="Sigma70_r2"/>
    <property type="match status" value="1"/>
</dbReference>
<accession>A0A316DZ62</accession>
<keyword evidence="10" id="KW-1185">Reference proteome</keyword>
<feature type="domain" description="RNA polymerase sigma factor 70 region 4 type 2" evidence="6">
    <location>
        <begin position="124"/>
        <end position="168"/>
    </location>
</feature>
<name>A0A316DZ62_9FLAO</name>
<evidence type="ECO:0000313" key="8">
    <source>
        <dbReference type="EMBL" id="PWK21823.1"/>
    </source>
</evidence>
<dbReference type="InterPro" id="IPR013324">
    <property type="entry name" value="RNA_pol_sigma_r3/r4-like"/>
</dbReference>
<evidence type="ECO:0000256" key="4">
    <source>
        <dbReference type="ARBA" id="ARBA00023163"/>
    </source>
</evidence>
<dbReference type="Gene3D" id="1.10.1740.10">
    <property type="match status" value="1"/>
</dbReference>
<dbReference type="InterPro" id="IPR036388">
    <property type="entry name" value="WH-like_DNA-bd_sf"/>
</dbReference>
<dbReference type="Pfam" id="PF08281">
    <property type="entry name" value="Sigma70_r4_2"/>
    <property type="match status" value="1"/>
</dbReference>
<comment type="caution">
    <text evidence="8">The sequence shown here is derived from an EMBL/GenBank/DDBJ whole genome shotgun (WGS) entry which is preliminary data.</text>
</comment>
<dbReference type="OrthoDB" id="1100095at2"/>
<dbReference type="GO" id="GO:0016987">
    <property type="term" value="F:sigma factor activity"/>
    <property type="evidence" value="ECO:0007669"/>
    <property type="project" value="UniProtKB-KW"/>
</dbReference>